<dbReference type="EMBL" id="JBEPLJ010000018">
    <property type="protein sequence ID" value="MET3588045.1"/>
    <property type="molecule type" value="Genomic_DNA"/>
</dbReference>
<dbReference type="Pfam" id="PF03466">
    <property type="entry name" value="LysR_substrate"/>
    <property type="match status" value="1"/>
</dbReference>
<keyword evidence="2" id="KW-0805">Transcription regulation</keyword>
<dbReference type="RefSeq" id="WP_247245786.1">
    <property type="nucleotide sequence ID" value="NZ_JALJRA010000019.1"/>
</dbReference>
<evidence type="ECO:0000259" key="5">
    <source>
        <dbReference type="PROSITE" id="PS50931"/>
    </source>
</evidence>
<dbReference type="Gene3D" id="3.40.190.10">
    <property type="entry name" value="Periplasmic binding protein-like II"/>
    <property type="match status" value="2"/>
</dbReference>
<reference evidence="6 7" key="1">
    <citation type="submission" date="2024-06" db="EMBL/GenBank/DDBJ databases">
        <title>Genomic Encyclopedia of Type Strains, Phase IV (KMG-IV): sequencing the most valuable type-strain genomes for metagenomic binning, comparative biology and taxonomic classification.</title>
        <authorList>
            <person name="Goeker M."/>
        </authorList>
    </citation>
    <scope>NUCLEOTIDE SEQUENCE [LARGE SCALE GENOMIC DNA]</scope>
    <source>
        <strain evidence="6 7">DSM 105042</strain>
    </source>
</reference>
<dbReference type="InterPro" id="IPR036390">
    <property type="entry name" value="WH_DNA-bd_sf"/>
</dbReference>
<feature type="domain" description="HTH lysR-type" evidence="5">
    <location>
        <begin position="1"/>
        <end position="58"/>
    </location>
</feature>
<proteinExistence type="inferred from homology"/>
<dbReference type="SUPFAM" id="SSF53850">
    <property type="entry name" value="Periplasmic binding protein-like II"/>
    <property type="match status" value="1"/>
</dbReference>
<dbReference type="PRINTS" id="PR00039">
    <property type="entry name" value="HTHLYSR"/>
</dbReference>
<evidence type="ECO:0000256" key="2">
    <source>
        <dbReference type="ARBA" id="ARBA00023015"/>
    </source>
</evidence>
<evidence type="ECO:0000313" key="6">
    <source>
        <dbReference type="EMBL" id="MET3588045.1"/>
    </source>
</evidence>
<keyword evidence="4" id="KW-0804">Transcription</keyword>
<dbReference type="InterPro" id="IPR005119">
    <property type="entry name" value="LysR_subst-bd"/>
</dbReference>
<dbReference type="Gene3D" id="1.10.10.10">
    <property type="entry name" value="Winged helix-like DNA-binding domain superfamily/Winged helix DNA-binding domain"/>
    <property type="match status" value="1"/>
</dbReference>
<evidence type="ECO:0000256" key="3">
    <source>
        <dbReference type="ARBA" id="ARBA00023125"/>
    </source>
</evidence>
<name>A0ABV2HBW6_9HYPH</name>
<dbReference type="Pfam" id="PF00126">
    <property type="entry name" value="HTH_1"/>
    <property type="match status" value="1"/>
</dbReference>
<dbReference type="Proteomes" id="UP001549031">
    <property type="component" value="Unassembled WGS sequence"/>
</dbReference>
<dbReference type="InterPro" id="IPR000847">
    <property type="entry name" value="LysR_HTH_N"/>
</dbReference>
<comment type="caution">
    <text evidence="6">The sequence shown here is derived from an EMBL/GenBank/DDBJ whole genome shotgun (WGS) entry which is preliminary data.</text>
</comment>
<accession>A0ABV2HBW6</accession>
<protein>
    <submittedName>
        <fullName evidence="6">DNA-binding transcriptional LysR family regulator</fullName>
    </submittedName>
</protein>
<keyword evidence="7" id="KW-1185">Reference proteome</keyword>
<evidence type="ECO:0000313" key="7">
    <source>
        <dbReference type="Proteomes" id="UP001549031"/>
    </source>
</evidence>
<dbReference type="PANTHER" id="PTHR30346:SF0">
    <property type="entry name" value="HCA OPERON TRANSCRIPTIONAL ACTIVATOR HCAR"/>
    <property type="match status" value="1"/>
</dbReference>
<sequence length="301" mass="33860">MDQKLLFSFVTLAEELNFVRAAERLRITQSALSQQIAKFEQELGFTLFDRTRRRVSLTDAGRSLLEEGRIALRQLDLAVEMARRASEGKSGRLTIGFADAAALNILPELTSQFSRSYPGVNIILHEMISSEQVEALRAGRIQIGLLRPVFNNEDFDTRLLLREPYVVAVATEHRLARQQVIRIRDLADEGLIMTRRVKALYLERNFQPAFKRAGTQPKIVQEVNELHAILGLVAGGLGVALFPKSITKLDLEGVLYRPLHAQESPVAELLIACRSDERSVTARNFVKLATNAFPQPDRYPL</sequence>
<dbReference type="CDD" id="cd08414">
    <property type="entry name" value="PBP2_LTTR_aromatics_like"/>
    <property type="match status" value="1"/>
</dbReference>
<dbReference type="InterPro" id="IPR036388">
    <property type="entry name" value="WH-like_DNA-bd_sf"/>
</dbReference>
<organism evidence="6 7">
    <name type="scientific">Pseudorhizobium tarimense</name>
    <dbReference type="NCBI Taxonomy" id="1079109"/>
    <lineage>
        <taxon>Bacteria</taxon>
        <taxon>Pseudomonadati</taxon>
        <taxon>Pseudomonadota</taxon>
        <taxon>Alphaproteobacteria</taxon>
        <taxon>Hyphomicrobiales</taxon>
        <taxon>Rhizobiaceae</taxon>
        <taxon>Rhizobium/Agrobacterium group</taxon>
        <taxon>Pseudorhizobium</taxon>
    </lineage>
</organism>
<gene>
    <name evidence="6" type="ORF">ABID21_004178</name>
</gene>
<dbReference type="PROSITE" id="PS50931">
    <property type="entry name" value="HTH_LYSR"/>
    <property type="match status" value="1"/>
</dbReference>
<evidence type="ECO:0000256" key="1">
    <source>
        <dbReference type="ARBA" id="ARBA00009437"/>
    </source>
</evidence>
<comment type="similarity">
    <text evidence="1">Belongs to the LysR transcriptional regulatory family.</text>
</comment>
<dbReference type="PANTHER" id="PTHR30346">
    <property type="entry name" value="TRANSCRIPTIONAL DUAL REGULATOR HCAR-RELATED"/>
    <property type="match status" value="1"/>
</dbReference>
<keyword evidence="3 6" id="KW-0238">DNA-binding</keyword>
<dbReference type="SUPFAM" id="SSF46785">
    <property type="entry name" value="Winged helix' DNA-binding domain"/>
    <property type="match status" value="1"/>
</dbReference>
<evidence type="ECO:0000256" key="4">
    <source>
        <dbReference type="ARBA" id="ARBA00023163"/>
    </source>
</evidence>
<dbReference type="GO" id="GO:0003677">
    <property type="term" value="F:DNA binding"/>
    <property type="evidence" value="ECO:0007669"/>
    <property type="project" value="UniProtKB-KW"/>
</dbReference>